<feature type="transmembrane region" description="Helical" evidence="11">
    <location>
        <begin position="359"/>
        <end position="379"/>
    </location>
</feature>
<keyword evidence="7 11" id="KW-0862">Zinc</keyword>
<dbReference type="GO" id="GO:0046872">
    <property type="term" value="F:metal ion binding"/>
    <property type="evidence" value="ECO:0007669"/>
    <property type="project" value="UniProtKB-KW"/>
</dbReference>
<evidence type="ECO:0000256" key="9">
    <source>
        <dbReference type="ARBA" id="ARBA00023049"/>
    </source>
</evidence>
<dbReference type="EMBL" id="JADIMI010000042">
    <property type="protein sequence ID" value="MBO8452108.1"/>
    <property type="molecule type" value="Genomic_DNA"/>
</dbReference>
<dbReference type="GO" id="GO:0006508">
    <property type="term" value="P:proteolysis"/>
    <property type="evidence" value="ECO:0007669"/>
    <property type="project" value="UniProtKB-KW"/>
</dbReference>
<dbReference type="PANTHER" id="PTHR42837">
    <property type="entry name" value="REGULATOR OF SIGMA-E PROTEASE RSEP"/>
    <property type="match status" value="1"/>
</dbReference>
<reference evidence="13" key="1">
    <citation type="submission" date="2020-10" db="EMBL/GenBank/DDBJ databases">
        <authorList>
            <person name="Gilroy R."/>
        </authorList>
    </citation>
    <scope>NUCLEOTIDE SEQUENCE</scope>
    <source>
        <strain evidence="13">B1-20833</strain>
    </source>
</reference>
<dbReference type="InterPro" id="IPR001478">
    <property type="entry name" value="PDZ"/>
</dbReference>
<protein>
    <recommendedName>
        <fullName evidence="11">Zinc metalloprotease</fullName>
        <ecNumber evidence="11">3.4.24.-</ecNumber>
    </recommendedName>
</protein>
<evidence type="ECO:0000256" key="2">
    <source>
        <dbReference type="ARBA" id="ARBA00004141"/>
    </source>
</evidence>
<dbReference type="NCBIfam" id="TIGR00054">
    <property type="entry name" value="RIP metalloprotease RseP"/>
    <property type="match status" value="1"/>
</dbReference>
<organism evidence="13 14">
    <name type="scientific">Candidatus Cryptobacteroides intestinavium</name>
    <dbReference type="NCBI Taxonomy" id="2840766"/>
    <lineage>
        <taxon>Bacteria</taxon>
        <taxon>Pseudomonadati</taxon>
        <taxon>Bacteroidota</taxon>
        <taxon>Bacteroidia</taxon>
        <taxon>Bacteroidales</taxon>
        <taxon>Candidatus Cryptobacteroides</taxon>
    </lineage>
</organism>
<comment type="cofactor">
    <cofactor evidence="1 11">
        <name>Zn(2+)</name>
        <dbReference type="ChEBI" id="CHEBI:29105"/>
    </cofactor>
</comment>
<dbReference type="InterPro" id="IPR041489">
    <property type="entry name" value="PDZ_6"/>
</dbReference>
<dbReference type="Pfam" id="PF02163">
    <property type="entry name" value="Peptidase_M50"/>
    <property type="match status" value="1"/>
</dbReference>
<evidence type="ECO:0000259" key="12">
    <source>
        <dbReference type="SMART" id="SM00228"/>
    </source>
</evidence>
<dbReference type="Proteomes" id="UP000823661">
    <property type="component" value="Unassembled WGS sequence"/>
</dbReference>
<proteinExistence type="inferred from homology"/>
<comment type="subcellular location">
    <subcellularLocation>
        <location evidence="2">Membrane</location>
        <topology evidence="2">Multi-pass membrane protein</topology>
    </subcellularLocation>
</comment>
<dbReference type="AlphaFoldDB" id="A0A9D9ES80"/>
<dbReference type="Pfam" id="PF17820">
    <property type="entry name" value="PDZ_6"/>
    <property type="match status" value="1"/>
</dbReference>
<dbReference type="EC" id="3.4.24.-" evidence="11"/>
<feature type="transmembrane region" description="Helical" evidence="11">
    <location>
        <begin position="106"/>
        <end position="131"/>
    </location>
</feature>
<dbReference type="Gene3D" id="2.30.42.10">
    <property type="match status" value="1"/>
</dbReference>
<evidence type="ECO:0000256" key="4">
    <source>
        <dbReference type="ARBA" id="ARBA00022670"/>
    </source>
</evidence>
<keyword evidence="11" id="KW-0479">Metal-binding</keyword>
<dbReference type="InterPro" id="IPR036034">
    <property type="entry name" value="PDZ_sf"/>
</dbReference>
<keyword evidence="9 11" id="KW-0482">Metalloprotease</keyword>
<dbReference type="SMART" id="SM00228">
    <property type="entry name" value="PDZ"/>
    <property type="match status" value="1"/>
</dbReference>
<accession>A0A9D9ES80</accession>
<keyword evidence="4" id="KW-0645">Protease</keyword>
<keyword evidence="10 11" id="KW-0472">Membrane</keyword>
<evidence type="ECO:0000256" key="1">
    <source>
        <dbReference type="ARBA" id="ARBA00001947"/>
    </source>
</evidence>
<evidence type="ECO:0000256" key="10">
    <source>
        <dbReference type="ARBA" id="ARBA00023136"/>
    </source>
</evidence>
<feature type="domain" description="PDZ" evidence="12">
    <location>
        <begin position="210"/>
        <end position="276"/>
    </location>
</feature>
<evidence type="ECO:0000256" key="5">
    <source>
        <dbReference type="ARBA" id="ARBA00022692"/>
    </source>
</evidence>
<sequence>MIVLMKILQLFLALSILVLIHELGHFLFAKLFRIRVDKFYLFFDIGGFSLFKFKPRGSDTEYGIGWLPLGGYCKIAGMIDESMDTESLKQEPQPWEFRTKPAWQRLLVMFGGVLFNFIFAIILYIGILAGWGESYIANQGNSIYVNDLAYEMGFRNGDQILKFDDYVPEKFAMLQADLARQTARKATVLRDGDTVDIYIDHNMIGDILNTPGMFDLAIPFVIESVAPESPNAASGLLKGDRIISINGQPVTYLQDSRRLLADLSGMAVPVTVLRDRDTSIMTLQVDTLGRLGVYTQLPGVKTKEYSVFEAVPAGFRLAYDTIGGYLQDLKLVFTPSTEAYKSVGSFIAMGQIFPGSWDWFRFINILALLSIMLGVMNLLPIPALDGGHIVFTLYEMITGHKPSDRFLTVAQVIGMTLLFGLLILAFGNDIGRLIR</sequence>
<evidence type="ECO:0000256" key="6">
    <source>
        <dbReference type="ARBA" id="ARBA00022801"/>
    </source>
</evidence>
<keyword evidence="6 11" id="KW-0378">Hydrolase</keyword>
<feature type="transmembrane region" description="Helical" evidence="11">
    <location>
        <begin position="406"/>
        <end position="426"/>
    </location>
</feature>
<comment type="similarity">
    <text evidence="3 11">Belongs to the peptidase M50B family.</text>
</comment>
<dbReference type="InterPro" id="IPR008915">
    <property type="entry name" value="Peptidase_M50"/>
</dbReference>
<evidence type="ECO:0000256" key="7">
    <source>
        <dbReference type="ARBA" id="ARBA00022833"/>
    </source>
</evidence>
<reference evidence="13" key="2">
    <citation type="journal article" date="2021" name="PeerJ">
        <title>Extensive microbial diversity within the chicken gut microbiome revealed by metagenomics and culture.</title>
        <authorList>
            <person name="Gilroy R."/>
            <person name="Ravi A."/>
            <person name="Getino M."/>
            <person name="Pursley I."/>
            <person name="Horton D.L."/>
            <person name="Alikhan N.F."/>
            <person name="Baker D."/>
            <person name="Gharbi K."/>
            <person name="Hall N."/>
            <person name="Watson M."/>
            <person name="Adriaenssens E.M."/>
            <person name="Foster-Nyarko E."/>
            <person name="Jarju S."/>
            <person name="Secka A."/>
            <person name="Antonio M."/>
            <person name="Oren A."/>
            <person name="Chaudhuri R.R."/>
            <person name="La Ragione R."/>
            <person name="Hildebrand F."/>
            <person name="Pallen M.J."/>
        </authorList>
    </citation>
    <scope>NUCLEOTIDE SEQUENCE</scope>
    <source>
        <strain evidence="13">B1-20833</strain>
    </source>
</reference>
<name>A0A9D9ES80_9BACT</name>
<dbReference type="GO" id="GO:0004222">
    <property type="term" value="F:metalloendopeptidase activity"/>
    <property type="evidence" value="ECO:0007669"/>
    <property type="project" value="InterPro"/>
</dbReference>
<evidence type="ECO:0000256" key="8">
    <source>
        <dbReference type="ARBA" id="ARBA00022989"/>
    </source>
</evidence>
<comment type="caution">
    <text evidence="13">The sequence shown here is derived from an EMBL/GenBank/DDBJ whole genome shotgun (WGS) entry which is preliminary data.</text>
</comment>
<keyword evidence="5 11" id="KW-0812">Transmembrane</keyword>
<dbReference type="SUPFAM" id="SSF50156">
    <property type="entry name" value="PDZ domain-like"/>
    <property type="match status" value="2"/>
</dbReference>
<dbReference type="CDD" id="cd06163">
    <property type="entry name" value="S2P-M50_PDZ_RseP-like"/>
    <property type="match status" value="1"/>
</dbReference>
<evidence type="ECO:0000313" key="14">
    <source>
        <dbReference type="Proteomes" id="UP000823661"/>
    </source>
</evidence>
<keyword evidence="8 11" id="KW-1133">Transmembrane helix</keyword>
<evidence type="ECO:0000313" key="13">
    <source>
        <dbReference type="EMBL" id="MBO8452108.1"/>
    </source>
</evidence>
<evidence type="ECO:0000256" key="11">
    <source>
        <dbReference type="RuleBase" id="RU362031"/>
    </source>
</evidence>
<dbReference type="PANTHER" id="PTHR42837:SF2">
    <property type="entry name" value="MEMBRANE METALLOPROTEASE ARASP2, CHLOROPLASTIC-RELATED"/>
    <property type="match status" value="1"/>
</dbReference>
<dbReference type="GO" id="GO:0016020">
    <property type="term" value="C:membrane"/>
    <property type="evidence" value="ECO:0007669"/>
    <property type="project" value="UniProtKB-SubCell"/>
</dbReference>
<gene>
    <name evidence="13" type="primary">rseP</name>
    <name evidence="13" type="ORF">IAC06_04395</name>
</gene>
<evidence type="ECO:0000256" key="3">
    <source>
        <dbReference type="ARBA" id="ARBA00007931"/>
    </source>
</evidence>
<dbReference type="InterPro" id="IPR004387">
    <property type="entry name" value="Pept_M50_Zn"/>
</dbReference>